<protein>
    <recommendedName>
        <fullName evidence="2">TNFR-Cys domain-containing protein</fullName>
    </recommendedName>
</protein>
<evidence type="ECO:0000313" key="4">
    <source>
        <dbReference type="Proteomes" id="UP001632038"/>
    </source>
</evidence>
<reference evidence="4" key="1">
    <citation type="journal article" date="2024" name="IScience">
        <title>Strigolactones Initiate the Formation of Haustorium-like Structures in Castilleja.</title>
        <authorList>
            <person name="Buerger M."/>
            <person name="Peterson D."/>
            <person name="Chory J."/>
        </authorList>
    </citation>
    <scope>NUCLEOTIDE SEQUENCE [LARGE SCALE GENOMIC DNA]</scope>
</reference>
<keyword evidence="4" id="KW-1185">Reference proteome</keyword>
<comment type="caution">
    <text evidence="3">The sequence shown here is derived from an EMBL/GenBank/DDBJ whole genome shotgun (WGS) entry which is preliminary data.</text>
</comment>
<proteinExistence type="predicted"/>
<dbReference type="AlphaFoldDB" id="A0ABD3CPS9"/>
<evidence type="ECO:0000313" key="3">
    <source>
        <dbReference type="EMBL" id="KAL3631963.1"/>
    </source>
</evidence>
<evidence type="ECO:0000259" key="2">
    <source>
        <dbReference type="PROSITE" id="PS00652"/>
    </source>
</evidence>
<organism evidence="3 4">
    <name type="scientific">Castilleja foliolosa</name>
    <dbReference type="NCBI Taxonomy" id="1961234"/>
    <lineage>
        <taxon>Eukaryota</taxon>
        <taxon>Viridiplantae</taxon>
        <taxon>Streptophyta</taxon>
        <taxon>Embryophyta</taxon>
        <taxon>Tracheophyta</taxon>
        <taxon>Spermatophyta</taxon>
        <taxon>Magnoliopsida</taxon>
        <taxon>eudicotyledons</taxon>
        <taxon>Gunneridae</taxon>
        <taxon>Pentapetalae</taxon>
        <taxon>asterids</taxon>
        <taxon>lamiids</taxon>
        <taxon>Lamiales</taxon>
        <taxon>Orobanchaceae</taxon>
        <taxon>Pedicularideae</taxon>
        <taxon>Castillejinae</taxon>
        <taxon>Castilleja</taxon>
    </lineage>
</organism>
<dbReference type="EMBL" id="JAVIJP010000032">
    <property type="protein sequence ID" value="KAL3631963.1"/>
    <property type="molecule type" value="Genomic_DNA"/>
</dbReference>
<dbReference type="PROSITE" id="PS00652">
    <property type="entry name" value="TNFR_NGFR_1"/>
    <property type="match status" value="1"/>
</dbReference>
<dbReference type="Proteomes" id="UP001632038">
    <property type="component" value="Unassembled WGS sequence"/>
</dbReference>
<accession>A0ABD3CPS9</accession>
<dbReference type="InterPro" id="IPR001368">
    <property type="entry name" value="TNFR/NGFR_Cys_rich_reg"/>
</dbReference>
<feature type="domain" description="TNFR-Cys" evidence="2">
    <location>
        <begin position="22"/>
        <end position="59"/>
    </location>
</feature>
<feature type="chain" id="PRO_5044842503" description="TNFR-Cys domain-containing protein" evidence="1">
    <location>
        <begin position="25"/>
        <end position="70"/>
    </location>
</feature>
<feature type="signal peptide" evidence="1">
    <location>
        <begin position="1"/>
        <end position="24"/>
    </location>
</feature>
<sequence length="70" mass="7815">MRSFVLTFLIIMFVFSPISAPCEAARLVYKEKAKPNSSCCDCCNPKTKPKCCVCKDQVCPTRKGKTHSKP</sequence>
<evidence type="ECO:0000256" key="1">
    <source>
        <dbReference type="SAM" id="SignalP"/>
    </source>
</evidence>
<gene>
    <name evidence="3" type="ORF">CASFOL_024947</name>
</gene>
<name>A0ABD3CPS9_9LAMI</name>
<keyword evidence="1" id="KW-0732">Signal</keyword>